<accession>A0A2B2LEN6</accession>
<evidence type="ECO:0000259" key="1">
    <source>
        <dbReference type="Pfam" id="PF03551"/>
    </source>
</evidence>
<name>A0A2B2LEN6_BACCE</name>
<gene>
    <name evidence="2" type="ORF">COK05_27420</name>
</gene>
<protein>
    <submittedName>
        <fullName evidence="2">PadR family transcriptional regulator</fullName>
    </submittedName>
</protein>
<evidence type="ECO:0000313" key="2">
    <source>
        <dbReference type="EMBL" id="PFQ40749.1"/>
    </source>
</evidence>
<dbReference type="PANTHER" id="PTHR43252">
    <property type="entry name" value="TRANSCRIPTIONAL REGULATOR YQJI"/>
    <property type="match status" value="1"/>
</dbReference>
<dbReference type="InterPro" id="IPR005149">
    <property type="entry name" value="Tscrpt_reg_PadR_N"/>
</dbReference>
<dbReference type="Pfam" id="PF03551">
    <property type="entry name" value="PadR"/>
    <property type="match status" value="1"/>
</dbReference>
<dbReference type="Proteomes" id="UP000224386">
    <property type="component" value="Unassembled WGS sequence"/>
</dbReference>
<dbReference type="Gene3D" id="1.10.10.10">
    <property type="entry name" value="Winged helix-like DNA-binding domain superfamily/Winged helix DNA-binding domain"/>
    <property type="match status" value="1"/>
</dbReference>
<proteinExistence type="predicted"/>
<dbReference type="InterPro" id="IPR036388">
    <property type="entry name" value="WH-like_DNA-bd_sf"/>
</dbReference>
<organism evidence="2 3">
    <name type="scientific">Bacillus cereus</name>
    <dbReference type="NCBI Taxonomy" id="1396"/>
    <lineage>
        <taxon>Bacteria</taxon>
        <taxon>Bacillati</taxon>
        <taxon>Bacillota</taxon>
        <taxon>Bacilli</taxon>
        <taxon>Bacillales</taxon>
        <taxon>Bacillaceae</taxon>
        <taxon>Bacillus</taxon>
        <taxon>Bacillus cereus group</taxon>
    </lineage>
</organism>
<comment type="caution">
    <text evidence="2">The sequence shown here is derived from an EMBL/GenBank/DDBJ whole genome shotgun (WGS) entry which is preliminary data.</text>
</comment>
<dbReference type="EMBL" id="NVAP01000062">
    <property type="protein sequence ID" value="PFQ40749.1"/>
    <property type="molecule type" value="Genomic_DNA"/>
</dbReference>
<dbReference type="SUPFAM" id="SSF46785">
    <property type="entry name" value="Winged helix' DNA-binding domain"/>
    <property type="match status" value="1"/>
</dbReference>
<dbReference type="PANTHER" id="PTHR43252:SF7">
    <property type="entry name" value="TRANSCRIPTIONAL REGULATOR YQJI"/>
    <property type="match status" value="1"/>
</dbReference>
<feature type="domain" description="Transcription regulator PadR N-terminal" evidence="1">
    <location>
        <begin position="7"/>
        <end position="81"/>
    </location>
</feature>
<dbReference type="InterPro" id="IPR036390">
    <property type="entry name" value="WH_DNA-bd_sf"/>
</dbReference>
<dbReference type="RefSeq" id="WP_098615048.1">
    <property type="nucleotide sequence ID" value="NZ_NUMH01000001.1"/>
</dbReference>
<dbReference type="AlphaFoldDB" id="A0A2B2LEN6"/>
<reference evidence="2 3" key="1">
    <citation type="submission" date="2017-09" db="EMBL/GenBank/DDBJ databases">
        <title>Large-scale bioinformatics analysis of Bacillus genomes uncovers conserved roles of natural products in bacterial physiology.</title>
        <authorList>
            <consortium name="Agbiome Team Llc"/>
            <person name="Bleich R.M."/>
            <person name="Grubbs K.J."/>
            <person name="Santa Maria K.C."/>
            <person name="Allen S.E."/>
            <person name="Farag S."/>
            <person name="Shank E.A."/>
            <person name="Bowers A."/>
        </authorList>
    </citation>
    <scope>NUCLEOTIDE SEQUENCE [LARGE SCALE GENOMIC DNA]</scope>
    <source>
        <strain evidence="2 3">AFS070861</strain>
    </source>
</reference>
<sequence>MSMKLVILGLLLEGDKHPYEVQHIMKERQMDCYIKYAKGSLYYAFEQLEKQGAISITTIVRDTNRPDKTIFHITEEGKQLFHTLLLKQFEAKNQIYKPIYSALSFAHFGDDQELVPILEKKKHDTVQYLHKMQTIYDCSKGQIPRAQLYILQSVIEHITVELQWLNTLLTDAVAGRLSEINIDEAYKEETAKRQ</sequence>
<evidence type="ECO:0000313" key="3">
    <source>
        <dbReference type="Proteomes" id="UP000224386"/>
    </source>
</evidence>